<evidence type="ECO:0000259" key="3">
    <source>
        <dbReference type="Pfam" id="PF00294"/>
    </source>
</evidence>
<organism evidence="4 5">
    <name type="scientific">Ancylostoma duodenale</name>
    <dbReference type="NCBI Taxonomy" id="51022"/>
    <lineage>
        <taxon>Eukaryota</taxon>
        <taxon>Metazoa</taxon>
        <taxon>Ecdysozoa</taxon>
        <taxon>Nematoda</taxon>
        <taxon>Chromadorea</taxon>
        <taxon>Rhabditida</taxon>
        <taxon>Rhabditina</taxon>
        <taxon>Rhabditomorpha</taxon>
        <taxon>Strongyloidea</taxon>
        <taxon>Ancylostomatidae</taxon>
        <taxon>Ancylostomatinae</taxon>
        <taxon>Ancylostoma</taxon>
    </lineage>
</organism>
<protein>
    <recommendedName>
        <fullName evidence="3">Carbohydrate kinase PfkB domain-containing protein</fullName>
    </recommendedName>
</protein>
<dbReference type="SUPFAM" id="SSF53613">
    <property type="entry name" value="Ribokinase-like"/>
    <property type="match status" value="1"/>
</dbReference>
<reference evidence="4 5" key="1">
    <citation type="submission" date="2013-12" db="EMBL/GenBank/DDBJ databases">
        <title>Draft genome of the parsitic nematode Ancylostoma duodenale.</title>
        <authorList>
            <person name="Mitreva M."/>
        </authorList>
    </citation>
    <scope>NUCLEOTIDE SEQUENCE [LARGE SCALE GENOMIC DNA]</scope>
    <source>
        <strain evidence="4 5">Zhejiang</strain>
    </source>
</reference>
<dbReference type="AlphaFoldDB" id="A0A0C2C011"/>
<accession>A0A0C2C011</accession>
<dbReference type="EMBL" id="KN752866">
    <property type="protein sequence ID" value="KIH49563.1"/>
    <property type="molecule type" value="Genomic_DNA"/>
</dbReference>
<name>A0A0C2C011_9BILA</name>
<dbReference type="PANTHER" id="PTHR10584">
    <property type="entry name" value="SUGAR KINASE"/>
    <property type="match status" value="1"/>
</dbReference>
<keyword evidence="5" id="KW-1185">Reference proteome</keyword>
<dbReference type="GO" id="GO:0006796">
    <property type="term" value="P:phosphate-containing compound metabolic process"/>
    <property type="evidence" value="ECO:0007669"/>
    <property type="project" value="UniProtKB-ARBA"/>
</dbReference>
<dbReference type="InterPro" id="IPR011611">
    <property type="entry name" value="PfkB_dom"/>
</dbReference>
<evidence type="ECO:0000313" key="5">
    <source>
        <dbReference type="Proteomes" id="UP000054047"/>
    </source>
</evidence>
<feature type="domain" description="Carbohydrate kinase PfkB" evidence="3">
    <location>
        <begin position="1"/>
        <end position="105"/>
    </location>
</feature>
<dbReference type="OrthoDB" id="415590at2759"/>
<dbReference type="GO" id="GO:0005829">
    <property type="term" value="C:cytosol"/>
    <property type="evidence" value="ECO:0007669"/>
    <property type="project" value="TreeGrafter"/>
</dbReference>
<sequence>MTGIPQHSIEDAMKAASKMLTMGPEHVIITLGSKGCVLASKGELVEHIVPVKKVAAVDTTGADDCFCGSLAYFIAQGKLSMREAVAKSSAISALSTQKVGAQSSYLTREEILREYPYIFE</sequence>
<proteinExistence type="predicted"/>
<keyword evidence="2" id="KW-0418">Kinase</keyword>
<dbReference type="PANTHER" id="PTHR10584:SF166">
    <property type="entry name" value="RIBOKINASE"/>
    <property type="match status" value="1"/>
</dbReference>
<evidence type="ECO:0000313" key="4">
    <source>
        <dbReference type="EMBL" id="KIH49563.1"/>
    </source>
</evidence>
<dbReference type="GO" id="GO:0016301">
    <property type="term" value="F:kinase activity"/>
    <property type="evidence" value="ECO:0007669"/>
    <property type="project" value="UniProtKB-KW"/>
</dbReference>
<dbReference type="InterPro" id="IPR029056">
    <property type="entry name" value="Ribokinase-like"/>
</dbReference>
<dbReference type="Gene3D" id="3.40.1190.20">
    <property type="match status" value="1"/>
</dbReference>
<evidence type="ECO:0000256" key="2">
    <source>
        <dbReference type="ARBA" id="ARBA00022777"/>
    </source>
</evidence>
<evidence type="ECO:0000256" key="1">
    <source>
        <dbReference type="ARBA" id="ARBA00022679"/>
    </source>
</evidence>
<keyword evidence="1" id="KW-0808">Transferase</keyword>
<dbReference type="Proteomes" id="UP000054047">
    <property type="component" value="Unassembled WGS sequence"/>
</dbReference>
<gene>
    <name evidence="4" type="ORF">ANCDUO_20362</name>
</gene>
<dbReference type="Pfam" id="PF00294">
    <property type="entry name" value="PfkB"/>
    <property type="match status" value="1"/>
</dbReference>